<dbReference type="EMBL" id="QGKX02000004">
    <property type="protein sequence ID" value="KAF3600253.1"/>
    <property type="molecule type" value="Genomic_DNA"/>
</dbReference>
<reference evidence="2" key="1">
    <citation type="submission" date="2019-12" db="EMBL/GenBank/DDBJ databases">
        <title>Genome sequencing and annotation of Brassica cretica.</title>
        <authorList>
            <person name="Studholme D.J."/>
            <person name="Sarris P."/>
        </authorList>
    </citation>
    <scope>NUCLEOTIDE SEQUENCE</scope>
    <source>
        <strain evidence="2">PFS-109/04</strain>
        <tissue evidence="2">Leaf</tissue>
    </source>
</reference>
<evidence type="ECO:0000313" key="2">
    <source>
        <dbReference type="EMBL" id="KAF3600253.1"/>
    </source>
</evidence>
<evidence type="ECO:0000256" key="1">
    <source>
        <dbReference type="SAM" id="MobiDB-lite"/>
    </source>
</evidence>
<feature type="region of interest" description="Disordered" evidence="1">
    <location>
        <begin position="113"/>
        <end position="137"/>
    </location>
</feature>
<name>A0A8S9SJX8_BRACR</name>
<sequence length="272" mass="29982">MIDHRTASSLGPSCITYGMSSLASDADMESLSRRLLRSSRLELRLALINILSTASQKPAAILFVPDLVLGVSNATNVVSVDTSWFSTASSCESHEQLFISEKTVEQIRSDRGKVFDLSDDEQSGENTESGKADSDEVEEIELENVELLVNIKKTTKWKKRKTKPTLHRNNPKKKKSARKVMTPSRAYTQTSASLALAEGSVAKSSHLEIEDTWGYLAVVKKGHLEKTVTGLVDFILVLIKEFCAGIPNEISNASKEKVEVLVCQFAFEFSPL</sequence>
<accession>A0A8S9SJX8</accession>
<organism evidence="2 3">
    <name type="scientific">Brassica cretica</name>
    <name type="common">Mustard</name>
    <dbReference type="NCBI Taxonomy" id="69181"/>
    <lineage>
        <taxon>Eukaryota</taxon>
        <taxon>Viridiplantae</taxon>
        <taxon>Streptophyta</taxon>
        <taxon>Embryophyta</taxon>
        <taxon>Tracheophyta</taxon>
        <taxon>Spermatophyta</taxon>
        <taxon>Magnoliopsida</taxon>
        <taxon>eudicotyledons</taxon>
        <taxon>Gunneridae</taxon>
        <taxon>Pentapetalae</taxon>
        <taxon>rosids</taxon>
        <taxon>malvids</taxon>
        <taxon>Brassicales</taxon>
        <taxon>Brassicaceae</taxon>
        <taxon>Brassiceae</taxon>
        <taxon>Brassica</taxon>
    </lineage>
</organism>
<feature type="region of interest" description="Disordered" evidence="1">
    <location>
        <begin position="159"/>
        <end position="182"/>
    </location>
</feature>
<protein>
    <submittedName>
        <fullName evidence="2">Uncharacterized protein</fullName>
    </submittedName>
</protein>
<proteinExistence type="predicted"/>
<feature type="compositionally biased region" description="Basic residues" evidence="1">
    <location>
        <begin position="159"/>
        <end position="178"/>
    </location>
</feature>
<evidence type="ECO:0000313" key="3">
    <source>
        <dbReference type="Proteomes" id="UP000712600"/>
    </source>
</evidence>
<gene>
    <name evidence="2" type="ORF">F2Q69_00035624</name>
</gene>
<comment type="caution">
    <text evidence="2">The sequence shown here is derived from an EMBL/GenBank/DDBJ whole genome shotgun (WGS) entry which is preliminary data.</text>
</comment>
<dbReference type="Proteomes" id="UP000712600">
    <property type="component" value="Unassembled WGS sequence"/>
</dbReference>
<dbReference type="AlphaFoldDB" id="A0A8S9SJX8"/>